<dbReference type="PANTHER" id="PTHR24322">
    <property type="entry name" value="PKSB"/>
    <property type="match status" value="1"/>
</dbReference>
<name>A0A183H986_9BILA</name>
<dbReference type="WBParaSite" id="OFLC_0000404701-mRNA-1">
    <property type="protein sequence ID" value="OFLC_0000404701-mRNA-1"/>
    <property type="gene ID" value="OFLC_0000404701"/>
</dbReference>
<gene>
    <name evidence="3" type="ORF">OFLC_LOCUS4049</name>
</gene>
<evidence type="ECO:0000313" key="5">
    <source>
        <dbReference type="WBParaSite" id="OFLC_0000404701-mRNA-1"/>
    </source>
</evidence>
<dbReference type="Gene3D" id="3.40.50.720">
    <property type="entry name" value="NAD(P)-binding Rossmann-like Domain"/>
    <property type="match status" value="1"/>
</dbReference>
<evidence type="ECO:0000313" key="3">
    <source>
        <dbReference type="EMBL" id="VDO38707.1"/>
    </source>
</evidence>
<comment type="similarity">
    <text evidence="1">Belongs to the short-chain dehydrogenases/reductases (SDR) family.</text>
</comment>
<evidence type="ECO:0000256" key="1">
    <source>
        <dbReference type="ARBA" id="ARBA00006484"/>
    </source>
</evidence>
<dbReference type="AlphaFoldDB" id="A0A183H986"/>
<keyword evidence="2" id="KW-0560">Oxidoreductase</keyword>
<proteinExistence type="inferred from homology"/>
<dbReference type="Pfam" id="PF00106">
    <property type="entry name" value="adh_short"/>
    <property type="match status" value="1"/>
</dbReference>
<sequence length="139" mass="15371">MACAKLHQQILISLKFVLQYILCVLFRDLPRMITLRRKSITDQVVAITGGASGIGKGLAQKIALEESAIVCILDIDQEEGMRTVSEIIKNGGRAYFFLCDVAKSNEVKLCAQQIFNNTKIGVSVSLKTDIYTCTLFLII</sequence>
<keyword evidence="4" id="KW-1185">Reference proteome</keyword>
<dbReference type="InterPro" id="IPR002347">
    <property type="entry name" value="SDR_fam"/>
</dbReference>
<dbReference type="STRING" id="387005.A0A183H986"/>
<dbReference type="PANTHER" id="PTHR24322:SF736">
    <property type="entry name" value="RETINOL DEHYDROGENASE 10"/>
    <property type="match status" value="1"/>
</dbReference>
<evidence type="ECO:0000313" key="4">
    <source>
        <dbReference type="Proteomes" id="UP000267606"/>
    </source>
</evidence>
<dbReference type="EMBL" id="UZAJ01002929">
    <property type="protein sequence ID" value="VDO38707.1"/>
    <property type="molecule type" value="Genomic_DNA"/>
</dbReference>
<evidence type="ECO:0000256" key="2">
    <source>
        <dbReference type="ARBA" id="ARBA00023002"/>
    </source>
</evidence>
<dbReference type="SUPFAM" id="SSF51735">
    <property type="entry name" value="NAD(P)-binding Rossmann-fold domains"/>
    <property type="match status" value="1"/>
</dbReference>
<organism evidence="5">
    <name type="scientific">Onchocerca flexuosa</name>
    <dbReference type="NCBI Taxonomy" id="387005"/>
    <lineage>
        <taxon>Eukaryota</taxon>
        <taxon>Metazoa</taxon>
        <taxon>Ecdysozoa</taxon>
        <taxon>Nematoda</taxon>
        <taxon>Chromadorea</taxon>
        <taxon>Rhabditida</taxon>
        <taxon>Spirurina</taxon>
        <taxon>Spiruromorpha</taxon>
        <taxon>Filarioidea</taxon>
        <taxon>Onchocercidae</taxon>
        <taxon>Onchocerca</taxon>
    </lineage>
</organism>
<accession>A0A183H986</accession>
<protein>
    <submittedName>
        <fullName evidence="5">Oxidoreductase, short chain dehydrogenase/reductase family protein</fullName>
    </submittedName>
</protein>
<dbReference type="GO" id="GO:0016616">
    <property type="term" value="F:oxidoreductase activity, acting on the CH-OH group of donors, NAD or NADP as acceptor"/>
    <property type="evidence" value="ECO:0007669"/>
    <property type="project" value="TreeGrafter"/>
</dbReference>
<dbReference type="Proteomes" id="UP000267606">
    <property type="component" value="Unassembled WGS sequence"/>
</dbReference>
<reference evidence="5" key="1">
    <citation type="submission" date="2016-06" db="UniProtKB">
        <authorList>
            <consortium name="WormBaseParasite"/>
        </authorList>
    </citation>
    <scope>IDENTIFICATION</scope>
</reference>
<dbReference type="InterPro" id="IPR036291">
    <property type="entry name" value="NAD(P)-bd_dom_sf"/>
</dbReference>
<reference evidence="3 4" key="2">
    <citation type="submission" date="2018-11" db="EMBL/GenBank/DDBJ databases">
        <authorList>
            <consortium name="Pathogen Informatics"/>
        </authorList>
    </citation>
    <scope>NUCLEOTIDE SEQUENCE [LARGE SCALE GENOMIC DNA]</scope>
</reference>